<dbReference type="AlphaFoldDB" id="A0A8J8TAA5"/>
<dbReference type="Pfam" id="PF23349">
    <property type="entry name" value="BBS7_hp"/>
    <property type="match status" value="1"/>
</dbReference>
<evidence type="ECO:0000313" key="7">
    <source>
        <dbReference type="Proteomes" id="UP000785679"/>
    </source>
</evidence>
<feature type="coiled-coil region" evidence="1">
    <location>
        <begin position="344"/>
        <end position="399"/>
    </location>
</feature>
<evidence type="ECO:0000256" key="1">
    <source>
        <dbReference type="SAM" id="Coils"/>
    </source>
</evidence>
<dbReference type="InterPro" id="IPR036322">
    <property type="entry name" value="WD40_repeat_dom_sf"/>
</dbReference>
<feature type="domain" description="BBS7 GAE" evidence="3">
    <location>
        <begin position="418"/>
        <end position="521"/>
    </location>
</feature>
<protein>
    <submittedName>
        <fullName evidence="6">Uncharacterized protein</fullName>
    </submittedName>
</protein>
<reference evidence="6" key="1">
    <citation type="submission" date="2019-06" db="EMBL/GenBank/DDBJ databases">
        <authorList>
            <person name="Zheng W."/>
        </authorList>
    </citation>
    <scope>NUCLEOTIDE SEQUENCE</scope>
    <source>
        <strain evidence="6">QDHG01</strain>
    </source>
</reference>
<accession>A0A8J8TAA5</accession>
<dbReference type="GO" id="GO:0005930">
    <property type="term" value="C:axoneme"/>
    <property type="evidence" value="ECO:0007669"/>
    <property type="project" value="TreeGrafter"/>
</dbReference>
<dbReference type="EMBL" id="RRYP01000418">
    <property type="protein sequence ID" value="TNV87470.1"/>
    <property type="molecule type" value="Genomic_DNA"/>
</dbReference>
<dbReference type="GO" id="GO:0036064">
    <property type="term" value="C:ciliary basal body"/>
    <property type="evidence" value="ECO:0007669"/>
    <property type="project" value="TreeGrafter"/>
</dbReference>
<comment type="caution">
    <text evidence="6">The sequence shown here is derived from an EMBL/GenBank/DDBJ whole genome shotgun (WGS) entry which is preliminary data.</text>
</comment>
<evidence type="ECO:0000313" key="6">
    <source>
        <dbReference type="EMBL" id="TNV87470.1"/>
    </source>
</evidence>
<keyword evidence="7" id="KW-1185">Reference proteome</keyword>
<gene>
    <name evidence="6" type="ORF">FGO68_gene6105</name>
</gene>
<dbReference type="GO" id="GO:0060271">
    <property type="term" value="P:cilium assembly"/>
    <property type="evidence" value="ECO:0007669"/>
    <property type="project" value="TreeGrafter"/>
</dbReference>
<dbReference type="InterPro" id="IPR056334">
    <property type="entry name" value="BBS7_GAE_dom"/>
</dbReference>
<name>A0A8J8TAA5_HALGN</name>
<feature type="domain" description="BBS7 beta-propeller" evidence="5">
    <location>
        <begin position="23"/>
        <end position="327"/>
    </location>
</feature>
<dbReference type="PANTHER" id="PTHR16074:SF4">
    <property type="entry name" value="BARDET-BIEDL SYNDROME 7 PROTEIN"/>
    <property type="match status" value="1"/>
</dbReference>
<evidence type="ECO:0000259" key="5">
    <source>
        <dbReference type="Pfam" id="PF23743"/>
    </source>
</evidence>
<dbReference type="InterPro" id="IPR056332">
    <property type="entry name" value="Beta-prop_BBS7"/>
</dbReference>
<dbReference type="InterPro" id="IPR056335">
    <property type="entry name" value="BBS7_hairpin"/>
</dbReference>
<dbReference type="GO" id="GO:0008104">
    <property type="term" value="P:intracellular protein localization"/>
    <property type="evidence" value="ECO:0007669"/>
    <property type="project" value="TreeGrafter"/>
</dbReference>
<dbReference type="SUPFAM" id="SSF50978">
    <property type="entry name" value="WD40 repeat-like"/>
    <property type="match status" value="1"/>
</dbReference>
<dbReference type="Proteomes" id="UP000785679">
    <property type="component" value="Unassembled WGS sequence"/>
</dbReference>
<dbReference type="GO" id="GO:0034464">
    <property type="term" value="C:BBSome"/>
    <property type="evidence" value="ECO:0007669"/>
    <property type="project" value="TreeGrafter"/>
</dbReference>
<evidence type="ECO:0000259" key="3">
    <source>
        <dbReference type="Pfam" id="PF23360"/>
    </source>
</evidence>
<proteinExistence type="predicted"/>
<dbReference type="Pfam" id="PF23743">
    <property type="entry name" value="Beta-prop_BBS7"/>
    <property type="match status" value="1"/>
</dbReference>
<evidence type="ECO:0000259" key="4">
    <source>
        <dbReference type="Pfam" id="PF23361"/>
    </source>
</evidence>
<dbReference type="Pfam" id="PF23361">
    <property type="entry name" value="BBS7_pf"/>
    <property type="match status" value="1"/>
</dbReference>
<dbReference type="InterPro" id="IPR056333">
    <property type="entry name" value="BBS7_pf_dom"/>
</dbReference>
<dbReference type="Pfam" id="PF23360">
    <property type="entry name" value="BBS7_GAE"/>
    <property type="match status" value="1"/>
</dbReference>
<dbReference type="PANTHER" id="PTHR16074">
    <property type="entry name" value="BARDET-BIEDL SYNDROME 7 PROTEIN"/>
    <property type="match status" value="1"/>
</dbReference>
<dbReference type="OrthoDB" id="414590at2759"/>
<feature type="domain" description="BBS7 helical hairpin" evidence="2">
    <location>
        <begin position="641"/>
        <end position="755"/>
    </location>
</feature>
<sequence length="759" mass="85820">MKALKLQQRVYFDTGNAINPNCLKVMPQEPKKKLQKFAVGTLANLQIWESRKGQMIMDSKSETQQKEISRLVISENNEKYSLFFAAGQSIRGVTKKGKEFFKLDTQHTEPIKSLHVQGQYLWSAGEYILNCYESVDNTIKNKFIYVCKDKVNDFTIAAVTGQMVFNSVLACQDRCIRVLLDDNEVYSLQLESACTTISLAGEMTHRFCPIIGYGLKNGGVGCIELTRDEAVVMWSLEGTQTNGSAVTLVKTFNFEADREGGTPHSLIAARDDGTVEIYSYSHASPVPMHRFETKISESITGIDVGFIASPSKQEVLISTYSGKIIGLVEKGAKPIQVAAGVAQEKVLQQQKDETQKQIKEAKETQKEIQSEIQQLQKKLQEMLQEEQNEEAEIQKIRNQQMGKKQAVAVTSEAFQNYKVSYKMNLISEEAAQVLYIDSQLPIDYLILQSQQNLDIMEVKDNVCKISKISDKANACLATLKVQGDSTNVTRVECKIRTSEGQQGNLMVYVMPKGGVNTCQVIEVEMKPLNLHERVDQFDKDLLEQLPLSRLSLKGKFSMDDGLNWIGNCLPDVPTHVQDESKPQVLNFKSCFVGTLIIVELRNGMLQVTSDNLSVITIIKDQISQISNAKKITLEVDADIMDASWQRNLALLHPMIQEQYSIAQKNQLIDGLKELSLQEEDVNFMSDDYKEILRNADKIRAQFLLQPRKLTYMWGIIADLYMDTAKIKGRHNVQTKMPQLKQLLNNYNFEQLIQFFIASW</sequence>
<evidence type="ECO:0000259" key="2">
    <source>
        <dbReference type="Pfam" id="PF23349"/>
    </source>
</evidence>
<organism evidence="6 7">
    <name type="scientific">Halteria grandinella</name>
    <dbReference type="NCBI Taxonomy" id="5974"/>
    <lineage>
        <taxon>Eukaryota</taxon>
        <taxon>Sar</taxon>
        <taxon>Alveolata</taxon>
        <taxon>Ciliophora</taxon>
        <taxon>Intramacronucleata</taxon>
        <taxon>Spirotrichea</taxon>
        <taxon>Stichotrichia</taxon>
        <taxon>Sporadotrichida</taxon>
        <taxon>Halteriidae</taxon>
        <taxon>Halteria</taxon>
    </lineage>
</organism>
<feature type="domain" description="BBS7 platform" evidence="4">
    <location>
        <begin position="531"/>
        <end position="638"/>
    </location>
</feature>
<dbReference type="GO" id="GO:0016020">
    <property type="term" value="C:membrane"/>
    <property type="evidence" value="ECO:0007669"/>
    <property type="project" value="TreeGrafter"/>
</dbReference>
<keyword evidence="1" id="KW-0175">Coiled coil</keyword>